<evidence type="ECO:0000313" key="8">
    <source>
        <dbReference type="Proteomes" id="UP001140949"/>
    </source>
</evidence>
<dbReference type="GO" id="GO:0008270">
    <property type="term" value="F:zinc ion binding"/>
    <property type="evidence" value="ECO:0007669"/>
    <property type="project" value="UniProtKB-KW"/>
</dbReference>
<dbReference type="AlphaFoldDB" id="A0AAX6E8C5"/>
<dbReference type="Proteomes" id="UP001140949">
    <property type="component" value="Unassembled WGS sequence"/>
</dbReference>
<keyword evidence="1" id="KW-0479">Metal-binding</keyword>
<evidence type="ECO:0000259" key="6">
    <source>
        <dbReference type="PROSITE" id="PS51050"/>
    </source>
</evidence>
<evidence type="ECO:0000256" key="4">
    <source>
        <dbReference type="PROSITE-ProRule" id="PRU00146"/>
    </source>
</evidence>
<dbReference type="SMART" id="SM00249">
    <property type="entry name" value="PHD"/>
    <property type="match status" value="1"/>
</dbReference>
<dbReference type="Gene3D" id="3.30.40.10">
    <property type="entry name" value="Zinc/RING finger domain, C3HC4 (zinc finger)"/>
    <property type="match status" value="1"/>
</dbReference>
<gene>
    <name evidence="7" type="ORF">M6B38_202955</name>
</gene>
<dbReference type="InterPro" id="IPR019786">
    <property type="entry name" value="Zinc_finger_PHD-type_CS"/>
</dbReference>
<dbReference type="SUPFAM" id="SSF57903">
    <property type="entry name" value="FYVE/PHD zinc finger"/>
    <property type="match status" value="1"/>
</dbReference>
<dbReference type="InterPro" id="IPR001965">
    <property type="entry name" value="Znf_PHD"/>
</dbReference>
<accession>A0AAX6E8C5</accession>
<keyword evidence="2 4" id="KW-0863">Zinc-finger</keyword>
<evidence type="ECO:0000256" key="1">
    <source>
        <dbReference type="ARBA" id="ARBA00022723"/>
    </source>
</evidence>
<dbReference type="FunFam" id="3.30.40.100:FF:000005">
    <property type="entry name" value="uncharacterized protein LOC106759733 isoform X4"/>
    <property type="match status" value="1"/>
</dbReference>
<sequence>MLIMSSLSNSLNSTMSFAPDFGEQQNMDLLCDWSQRSATWQKYPIRDIPQGSYKESLHTAEEERKLTCAGVVELSRTYTDPSKDMAASSTPKLDGYVYKRRKLRSNIVVLSEENAEETSKDGAACPAGTNSVVCPMTVQKDELNGVSQHTVDCMHSLDSGNQSTSGQLDLQKPVIPDSENTYVRRRLPKPYQNLRNKLCVVIALPAEVSSGVYSGCSSSKSYTGHGSAVMKTEVNSAKCSPSGAIGAETLEDCTSARELCVPFLKSQELLLGLDTTDCAASIKVLGAITNLTQLCKSCGLLENTLEMLICDLCEEAFHVSCCIPKHKKLPLSIWYCQPCIKKKRKALLQNISSEDRGQNLCGKLGPILLMLRDKQPYKSGARIGKDFQAEVPEWAGPTITNGYDYFDKPSEIDPANYVSLPDWNANKSSEASFISNWIQCRDVIDDNQKDEDTVCGKWRRAPLFVVQTDDWDCSCSLLWDPIHADCAVPQELETEVVLEHLKYIEMLRPKLANKQRHQSSKDKLS</sequence>
<dbReference type="InterPro" id="IPR019787">
    <property type="entry name" value="Znf_PHD-finger"/>
</dbReference>
<keyword evidence="3" id="KW-0862">Zinc</keyword>
<feature type="domain" description="PHD-type" evidence="5">
    <location>
        <begin position="292"/>
        <end position="342"/>
    </location>
</feature>
<evidence type="ECO:0000256" key="2">
    <source>
        <dbReference type="ARBA" id="ARBA00022771"/>
    </source>
</evidence>
<comment type="caution">
    <text evidence="7">The sequence shown here is derived from an EMBL/GenBank/DDBJ whole genome shotgun (WGS) entry which is preliminary data.</text>
</comment>
<protein>
    <submittedName>
        <fullName evidence="7">Uncharacterized protein</fullName>
    </submittedName>
</protein>
<dbReference type="InterPro" id="IPR011124">
    <property type="entry name" value="Znf_CW"/>
</dbReference>
<reference evidence="7" key="2">
    <citation type="submission" date="2023-04" db="EMBL/GenBank/DDBJ databases">
        <authorList>
            <person name="Bruccoleri R.E."/>
            <person name="Oakeley E.J."/>
            <person name="Faust A.-M."/>
            <person name="Dessus-Babus S."/>
            <person name="Altorfer M."/>
            <person name="Burckhardt D."/>
            <person name="Oertli M."/>
            <person name="Naumann U."/>
            <person name="Petersen F."/>
            <person name="Wong J."/>
        </authorList>
    </citation>
    <scope>NUCLEOTIDE SEQUENCE</scope>
    <source>
        <strain evidence="7">GSM-AAB239-AS_SAM_17_03QT</strain>
        <tissue evidence="7">Leaf</tissue>
    </source>
</reference>
<name>A0AAX6E8C5_IRIPA</name>
<evidence type="ECO:0000256" key="3">
    <source>
        <dbReference type="ARBA" id="ARBA00022833"/>
    </source>
</evidence>
<feature type="domain" description="CW-type" evidence="6">
    <location>
        <begin position="431"/>
        <end position="494"/>
    </location>
</feature>
<proteinExistence type="predicted"/>
<dbReference type="PROSITE" id="PS01359">
    <property type="entry name" value="ZF_PHD_1"/>
    <property type="match status" value="1"/>
</dbReference>
<dbReference type="InterPro" id="IPR013083">
    <property type="entry name" value="Znf_RING/FYVE/PHD"/>
</dbReference>
<evidence type="ECO:0000259" key="5">
    <source>
        <dbReference type="PROSITE" id="PS50016"/>
    </source>
</evidence>
<dbReference type="PROSITE" id="PS50016">
    <property type="entry name" value="ZF_PHD_2"/>
    <property type="match status" value="1"/>
</dbReference>
<dbReference type="PROSITE" id="PS51050">
    <property type="entry name" value="ZF_CW"/>
    <property type="match status" value="1"/>
</dbReference>
<dbReference type="Gene3D" id="3.30.40.100">
    <property type="match status" value="1"/>
</dbReference>
<organism evidence="7 8">
    <name type="scientific">Iris pallida</name>
    <name type="common">Sweet iris</name>
    <dbReference type="NCBI Taxonomy" id="29817"/>
    <lineage>
        <taxon>Eukaryota</taxon>
        <taxon>Viridiplantae</taxon>
        <taxon>Streptophyta</taxon>
        <taxon>Embryophyta</taxon>
        <taxon>Tracheophyta</taxon>
        <taxon>Spermatophyta</taxon>
        <taxon>Magnoliopsida</taxon>
        <taxon>Liliopsida</taxon>
        <taxon>Asparagales</taxon>
        <taxon>Iridaceae</taxon>
        <taxon>Iridoideae</taxon>
        <taxon>Irideae</taxon>
        <taxon>Iris</taxon>
    </lineage>
</organism>
<dbReference type="EMBL" id="JANAVB010039020">
    <property type="protein sequence ID" value="KAJ6800211.1"/>
    <property type="molecule type" value="Genomic_DNA"/>
</dbReference>
<dbReference type="Pfam" id="PF00628">
    <property type="entry name" value="PHD"/>
    <property type="match status" value="1"/>
</dbReference>
<reference evidence="7" key="1">
    <citation type="journal article" date="2023" name="GigaByte">
        <title>Genome assembly of the bearded iris, Iris pallida Lam.</title>
        <authorList>
            <person name="Bruccoleri R.E."/>
            <person name="Oakeley E.J."/>
            <person name="Faust A.M.E."/>
            <person name="Altorfer M."/>
            <person name="Dessus-Babus S."/>
            <person name="Burckhardt D."/>
            <person name="Oertli M."/>
            <person name="Naumann U."/>
            <person name="Petersen F."/>
            <person name="Wong J."/>
        </authorList>
    </citation>
    <scope>NUCLEOTIDE SEQUENCE</scope>
    <source>
        <strain evidence="7">GSM-AAB239-AS_SAM_17_03QT</strain>
    </source>
</reference>
<dbReference type="InterPro" id="IPR011011">
    <property type="entry name" value="Znf_FYVE_PHD"/>
</dbReference>
<keyword evidence="8" id="KW-1185">Reference proteome</keyword>
<evidence type="ECO:0000313" key="7">
    <source>
        <dbReference type="EMBL" id="KAJ6800211.1"/>
    </source>
</evidence>